<keyword evidence="2" id="KW-1185">Reference proteome</keyword>
<evidence type="ECO:0000313" key="2">
    <source>
        <dbReference type="Proteomes" id="UP000274731"/>
    </source>
</evidence>
<sequence length="548" mass="56386">MAFSGIIPTVNVPAPLSGLGNQVLEVAVSPILGSQISNAVGIPEQDSFNLDSLPSSLMAAIPEYDLGGFEGLANGVLGQAVGSLFPGEGGGAESQRAYPGAGAEPEAQYGGFVYNSSTPVVFSINRAQAQAMLEGKQALGTQGATIPYGEIPSYASQTIGPESLFVQMDQIPGSVGSLASTGAAMKGYSDHFKGVASAQIASSGSFLSGNGALMDPAVLKPLTDGDFGAGTIPKQVAEGLGTGLRSPGNSFFSGSMESAFTEVGALAENSSFGVLPGIGSSAGVGDESGGWTFIIGPESIKWNTTSNPSRVEMYGTNSPPVMGGGKGMRDLELSGAIVEGFTRSKQVEDKISQLEFLMNYELSNSKPFVNVPVYTVTANEKIYGDGLNSSDGGFFVIKDINVEEQMRDFTGRATRAVVDISLIQVPAYQVESGVDQASESVTGAESTLQSSGDSYEAAVKRQEAEISAKQQAAQTAAGGGLPDGITANANLAPSRSAQFGKITWKRKDAAGRMVTMPAIILTEAESRGLATGKTSTEAVLRSRGKIGQ</sequence>
<organism evidence="1 2">
    <name type="scientific">Synechococcus phage S-CBWM1</name>
    <dbReference type="NCBI Taxonomy" id="2053653"/>
    <lineage>
        <taxon>Viruses</taxon>
        <taxon>Duplodnaviria</taxon>
        <taxon>Heunggongvirae</taxon>
        <taxon>Uroviricota</taxon>
        <taxon>Caudoviricetes</taxon>
        <taxon>Aokuangvirus</taxon>
        <taxon>Aokuangvirus SCBWM1</taxon>
    </lineage>
</organism>
<proteinExistence type="predicted"/>
<dbReference type="EMBL" id="MG450654">
    <property type="protein sequence ID" value="ATW62816.1"/>
    <property type="molecule type" value="Genomic_DNA"/>
</dbReference>
<reference evidence="1 2" key="1">
    <citation type="journal article" date="2018" name="Environ. Microbiol.">
        <title>Novel phage-host interactions and evolution as revealed by a cyanomyovirus isolated from an estuarine environment.</title>
        <authorList>
            <person name="Xu Y."/>
            <person name="Zhang R."/>
            <person name="Wang N."/>
            <person name="Cai L."/>
            <person name="Tong Y."/>
            <person name="Sun Q."/>
            <person name="Chen F."/>
            <person name="Jiao N."/>
        </authorList>
    </citation>
    <scope>NUCLEOTIDE SEQUENCE [LARGE SCALE GENOMIC DNA]</scope>
</reference>
<accession>A0A3G1L3Q8</accession>
<gene>
    <name evidence="1" type="ORF">SCBWM1_gp132</name>
</gene>
<name>A0A3G1L3Q8_9CAUD</name>
<evidence type="ECO:0000313" key="1">
    <source>
        <dbReference type="EMBL" id="ATW62816.1"/>
    </source>
</evidence>
<protein>
    <submittedName>
        <fullName evidence="1">Uncharacterized protein</fullName>
    </submittedName>
</protein>
<dbReference type="Proteomes" id="UP000274731">
    <property type="component" value="Segment"/>
</dbReference>